<proteinExistence type="inferred from homology"/>
<evidence type="ECO:0000313" key="10">
    <source>
        <dbReference type="Proteomes" id="UP001429100"/>
    </source>
</evidence>
<comment type="subcellular location">
    <subcellularLocation>
        <location evidence="1">Nucleus</location>
    </subcellularLocation>
</comment>
<evidence type="ECO:0000256" key="3">
    <source>
        <dbReference type="ARBA" id="ARBA00021704"/>
    </source>
</evidence>
<dbReference type="GO" id="GO:0008168">
    <property type="term" value="F:methyltransferase activity"/>
    <property type="evidence" value="ECO:0007669"/>
    <property type="project" value="UniProtKB-KW"/>
</dbReference>
<evidence type="ECO:0000256" key="4">
    <source>
        <dbReference type="ARBA" id="ARBA00022694"/>
    </source>
</evidence>
<keyword evidence="9" id="KW-0808">Transferase</keyword>
<dbReference type="VEuPathDB" id="CryptoDB:Chro.50139"/>
<sequence length="548" mass="63011">MLGNVINLGDYVVIREITGSQKLIQIKDSSQNFYLGKYSIKGSDIIGKNYYSTLSLEDGKWVIGSILNSEEILKDILSIDANAENNQVDEEKSINNMQELKKKRTRYNQLLGREIEVDSDDSNSEKESGDEQDELEKVKRKRNEILSLNKANDSNLIRSLALSSSSFKNKTNFSKEKYIKKLQLRYLKQIILLPCTLLNIIETSSCQPKIRSDKLSPNSVGPRWGQCTVRIETIGNILTHGNVSSGSKVLLYDNLSNGVVGGSVYRQLCNIGSLYEISMNKLTFDTFEGYFHGKLAINFEAIVNDQKPKVHYHTIPMSALEIFYKEMEKLPDEFYDENQDFLTEKLDIKHEWLNYKINTHSKGDLTDEKSQHKKKRVYNRINMLENLYSEGVDTVILVIDQVKWQTTVNLQNNKKQNSIENTKSDSNDINNNHSNHIQDDNSESNRIIDEKTIYFDIEKMIQITQEYLKPGGKLLIFTPFMTTELLQIHQDLSLSTRVENSKFHPFIGIKLEETFIREHQIIDQRTHPTMDANLPIFSGFLLSAIHIS</sequence>
<comment type="similarity">
    <text evidence="2">Belongs to the TRM6/GCD10 family.</text>
</comment>
<gene>
    <name evidence="8" type="ORF">CHUDEA5_2390</name>
    <name evidence="9" type="ORF">GY17_00001425</name>
</gene>
<feature type="region of interest" description="Disordered" evidence="7">
    <location>
        <begin position="117"/>
        <end position="136"/>
    </location>
</feature>
<feature type="region of interest" description="Disordered" evidence="7">
    <location>
        <begin position="415"/>
        <end position="443"/>
    </location>
</feature>
<evidence type="ECO:0000313" key="8">
    <source>
        <dbReference type="EMBL" id="CUV06227.1"/>
    </source>
</evidence>
<organism evidence="8">
    <name type="scientific">Cryptosporidium hominis</name>
    <dbReference type="NCBI Taxonomy" id="237895"/>
    <lineage>
        <taxon>Eukaryota</taxon>
        <taxon>Sar</taxon>
        <taxon>Alveolata</taxon>
        <taxon>Apicomplexa</taxon>
        <taxon>Conoidasida</taxon>
        <taxon>Coccidia</taxon>
        <taxon>Eucoccidiorida</taxon>
        <taxon>Eimeriorina</taxon>
        <taxon>Cryptosporidiidae</taxon>
        <taxon>Cryptosporidium</taxon>
    </lineage>
</organism>
<keyword evidence="9" id="KW-0489">Methyltransferase</keyword>
<dbReference type="InterPro" id="IPR017423">
    <property type="entry name" value="TRM6"/>
</dbReference>
<dbReference type="PANTHER" id="PTHR12945:SF0">
    <property type="entry name" value="TRNA (ADENINE(58)-N(1))-METHYLTRANSFERASE NON-CATALYTIC SUBUNIT TRM6"/>
    <property type="match status" value="1"/>
</dbReference>
<evidence type="ECO:0000313" key="9">
    <source>
        <dbReference type="EMBL" id="PPS96777.1"/>
    </source>
</evidence>
<evidence type="ECO:0000256" key="6">
    <source>
        <dbReference type="ARBA" id="ARBA00032319"/>
    </source>
</evidence>
<dbReference type="EMBL" id="JTAI01000013">
    <property type="protein sequence ID" value="PPS96777.1"/>
    <property type="molecule type" value="Genomic_DNA"/>
</dbReference>
<keyword evidence="10" id="KW-1185">Reference proteome</keyword>
<dbReference type="VEuPathDB" id="CryptoDB:GY17_00001425"/>
<dbReference type="VEuPathDB" id="CryptoDB:ChTU502y2012_393g0065"/>
<evidence type="ECO:0000256" key="2">
    <source>
        <dbReference type="ARBA" id="ARBA00008320"/>
    </source>
</evidence>
<dbReference type="Proteomes" id="UP000199752">
    <property type="component" value="Chromosome 5"/>
</dbReference>
<dbReference type="GO" id="GO:0031515">
    <property type="term" value="C:tRNA (m1A) methyltransferase complex"/>
    <property type="evidence" value="ECO:0007669"/>
    <property type="project" value="InterPro"/>
</dbReference>
<dbReference type="EMBL" id="LN877951">
    <property type="protein sequence ID" value="CUV06227.1"/>
    <property type="molecule type" value="Genomic_DNA"/>
</dbReference>
<dbReference type="GO" id="GO:0005634">
    <property type="term" value="C:nucleus"/>
    <property type="evidence" value="ECO:0007669"/>
    <property type="project" value="UniProtKB-SubCell"/>
</dbReference>
<accession>A0A0S4THY7</accession>
<evidence type="ECO:0000256" key="7">
    <source>
        <dbReference type="SAM" id="MobiDB-lite"/>
    </source>
</evidence>
<dbReference type="Pfam" id="PF04189">
    <property type="entry name" value="Gcd10p"/>
    <property type="match status" value="1"/>
</dbReference>
<keyword evidence="5" id="KW-0539">Nucleus</keyword>
<reference evidence="9 10" key="1">
    <citation type="submission" date="2014-11" db="EMBL/GenBank/DDBJ databases">
        <title>Comparative genomic analysis of Cryptosporidium hominis reveals occurrence of genetic recombination in virulent subtypes.</title>
        <authorList>
            <person name="Guo Y."/>
            <person name="Tang K."/>
            <person name="Frace M."/>
            <person name="Li N."/>
            <person name="Roellig D.M."/>
            <person name="Sammons S."/>
            <person name="Knipe K."/>
            <person name="Rowe L."/>
            <person name="Feng Y."/>
            <person name="Xiao L."/>
        </authorList>
    </citation>
    <scope>NUCLEOTIDE SEQUENCE [LARGE SCALE GENOMIC DNA]</scope>
    <source>
        <strain evidence="9">30976</strain>
    </source>
</reference>
<dbReference type="Proteomes" id="UP001429100">
    <property type="component" value="Unassembled WGS sequence"/>
</dbReference>
<evidence type="ECO:0000256" key="5">
    <source>
        <dbReference type="ARBA" id="ARBA00023242"/>
    </source>
</evidence>
<dbReference type="OrthoDB" id="10254665at2759"/>
<reference evidence="8" key="2">
    <citation type="submission" date="2015-08" db="EMBL/GenBank/DDBJ databases">
        <authorList>
            <person name="Babu N.S."/>
            <person name="Beckwith C.J."/>
            <person name="Beseler K.G."/>
            <person name="Brison A."/>
            <person name="Carone J.V."/>
            <person name="Caskin T.P."/>
            <person name="Diamond M."/>
            <person name="Durham M.E."/>
            <person name="Foxe J.M."/>
            <person name="Go M."/>
            <person name="Henderson B.A."/>
            <person name="Jones I.B."/>
            <person name="McGettigan J.A."/>
            <person name="Micheletti S.J."/>
            <person name="Nasrallah M.E."/>
            <person name="Ortiz D."/>
            <person name="Piller C.R."/>
            <person name="Privatt S.R."/>
            <person name="Schneider S.L."/>
            <person name="Sharp S."/>
            <person name="Smith T.C."/>
            <person name="Stanton J.D."/>
            <person name="Ullery H.E."/>
            <person name="Wilson R.J."/>
            <person name="Serrano M.G."/>
            <person name="Buck G."/>
            <person name="Lee V."/>
            <person name="Wang Y."/>
            <person name="Carvalho R."/>
            <person name="Voegtly L."/>
            <person name="Shi R."/>
            <person name="Duckworth R."/>
            <person name="Johnson A."/>
            <person name="Loviza R."/>
            <person name="Walstead R."/>
            <person name="Shah Z."/>
            <person name="Kiflezghi M."/>
            <person name="Wade K."/>
            <person name="Ball S.L."/>
            <person name="Bradley K.W."/>
            <person name="Asai D.J."/>
            <person name="Bowman C.A."/>
            <person name="Russell D.A."/>
            <person name="Pope W.H."/>
            <person name="Jacobs-Sera D."/>
            <person name="Hendrix R.W."/>
            <person name="Hatfull G.F."/>
        </authorList>
    </citation>
    <scope>NUCLEOTIDE SEQUENCE [LARGE SCALE GENOMIC DNA]</scope>
</reference>
<dbReference type="AlphaFoldDB" id="A0A0S4THY7"/>
<protein>
    <recommendedName>
        <fullName evidence="3">tRNA (adenine(58)-N(1))-methyltransferase non-catalytic subunit TRM6</fullName>
    </recommendedName>
    <alternativeName>
        <fullName evidence="6">tRNA(m1A58)-methyltransferase subunit TRM6</fullName>
    </alternativeName>
</protein>
<dbReference type="GO" id="GO:0030488">
    <property type="term" value="P:tRNA methylation"/>
    <property type="evidence" value="ECO:0007669"/>
    <property type="project" value="InterPro"/>
</dbReference>
<evidence type="ECO:0000256" key="1">
    <source>
        <dbReference type="ARBA" id="ARBA00004123"/>
    </source>
</evidence>
<dbReference type="PANTHER" id="PTHR12945">
    <property type="entry name" value="TRANSLATION INITIATION FACTOR EIF3-RELATED"/>
    <property type="match status" value="1"/>
</dbReference>
<dbReference type="VEuPathDB" id="CryptoDB:CHUDEA5_2390"/>
<name>A0A0S4THY7_CRYHO</name>
<keyword evidence="4" id="KW-0819">tRNA processing</keyword>
<reference evidence="9 10" key="3">
    <citation type="submission" date="2017-10" db="EMBL/GenBank/DDBJ databases">
        <title>Consistent, comparative and evidence-based genome annotation and re-annotation for the closely-related species, Cryptosporidium parvum, C. hominis and C. tyzzeri.</title>
        <authorList>
            <person name="Baptista R.P."/>
            <person name="Li Y."/>
            <person name="Sateriale A."/>
            <person name="Striepen B."/>
            <person name="Kissinger J.C."/>
        </authorList>
    </citation>
    <scope>NUCLEOTIDE SEQUENCE [LARGE SCALE GENOMIC DNA]</scope>
    <source>
        <strain evidence="9">30976</strain>
    </source>
</reference>